<evidence type="ECO:0000313" key="9">
    <source>
        <dbReference type="Proteomes" id="UP001059617"/>
    </source>
</evidence>
<keyword evidence="3 6" id="KW-1133">Transmembrane helix</keyword>
<evidence type="ECO:0000259" key="7">
    <source>
        <dbReference type="PROSITE" id="PS51012"/>
    </source>
</evidence>
<evidence type="ECO:0000256" key="4">
    <source>
        <dbReference type="ARBA" id="ARBA00023136"/>
    </source>
</evidence>
<dbReference type="PANTHER" id="PTHR43229:SF2">
    <property type="entry name" value="NODULATION PROTEIN J"/>
    <property type="match status" value="1"/>
</dbReference>
<dbReference type="PANTHER" id="PTHR43229">
    <property type="entry name" value="NODULATION PROTEIN J"/>
    <property type="match status" value="1"/>
</dbReference>
<evidence type="ECO:0000256" key="5">
    <source>
        <dbReference type="ARBA" id="ARBA00023251"/>
    </source>
</evidence>
<name>A0ABY5VW83_9ACTN</name>
<dbReference type="Proteomes" id="UP001059617">
    <property type="component" value="Chromosome"/>
</dbReference>
<feature type="transmembrane region" description="Helical" evidence="6">
    <location>
        <begin position="133"/>
        <end position="159"/>
    </location>
</feature>
<dbReference type="InterPro" id="IPR047817">
    <property type="entry name" value="ABC2_TM_bact-type"/>
</dbReference>
<keyword evidence="5" id="KW-0046">Antibiotic resistance</keyword>
<feature type="domain" description="ABC transmembrane type-2" evidence="7">
    <location>
        <begin position="57"/>
        <end position="285"/>
    </location>
</feature>
<dbReference type="InterPro" id="IPR000412">
    <property type="entry name" value="ABC_2_transport"/>
</dbReference>
<dbReference type="EMBL" id="CP073720">
    <property type="protein sequence ID" value="UWP81319.1"/>
    <property type="molecule type" value="Genomic_DNA"/>
</dbReference>
<comment type="similarity">
    <text evidence="6">Belongs to the ABC-2 integral membrane protein family.</text>
</comment>
<comment type="subcellular location">
    <subcellularLocation>
        <location evidence="6">Cell membrane</location>
        <topology evidence="6">Multi-pass membrane protein</topology>
    </subcellularLocation>
    <subcellularLocation>
        <location evidence="1">Membrane</location>
        <topology evidence="1">Multi-pass membrane protein</topology>
    </subcellularLocation>
</comment>
<evidence type="ECO:0000256" key="6">
    <source>
        <dbReference type="RuleBase" id="RU361157"/>
    </source>
</evidence>
<evidence type="ECO:0000256" key="1">
    <source>
        <dbReference type="ARBA" id="ARBA00004141"/>
    </source>
</evidence>
<keyword evidence="6" id="KW-1003">Cell membrane</keyword>
<evidence type="ECO:0000256" key="3">
    <source>
        <dbReference type="ARBA" id="ARBA00022989"/>
    </source>
</evidence>
<organism evidence="8 9">
    <name type="scientific">Dactylosporangium fulvum</name>
    <dbReference type="NCBI Taxonomy" id="53359"/>
    <lineage>
        <taxon>Bacteria</taxon>
        <taxon>Bacillati</taxon>
        <taxon>Actinomycetota</taxon>
        <taxon>Actinomycetes</taxon>
        <taxon>Micromonosporales</taxon>
        <taxon>Micromonosporaceae</taxon>
        <taxon>Dactylosporangium</taxon>
    </lineage>
</organism>
<feature type="transmembrane region" description="Helical" evidence="6">
    <location>
        <begin position="264"/>
        <end position="282"/>
    </location>
</feature>
<proteinExistence type="inferred from homology"/>
<keyword evidence="4 6" id="KW-0472">Membrane</keyword>
<feature type="transmembrane region" description="Helical" evidence="6">
    <location>
        <begin position="204"/>
        <end position="221"/>
    </location>
</feature>
<evidence type="ECO:0000313" key="8">
    <source>
        <dbReference type="EMBL" id="UWP81319.1"/>
    </source>
</evidence>
<protein>
    <recommendedName>
        <fullName evidence="6">Transport permease protein</fullName>
    </recommendedName>
</protein>
<reference evidence="8" key="1">
    <citation type="submission" date="2021-04" db="EMBL/GenBank/DDBJ databases">
        <authorList>
            <person name="Hartkoorn R.C."/>
            <person name="Beaudoing E."/>
            <person name="Hot D."/>
        </authorList>
    </citation>
    <scope>NUCLEOTIDE SEQUENCE</scope>
    <source>
        <strain evidence="8">NRRL B-16292</strain>
    </source>
</reference>
<keyword evidence="2 6" id="KW-0812">Transmembrane</keyword>
<feature type="transmembrane region" description="Helical" evidence="6">
    <location>
        <begin position="88"/>
        <end position="112"/>
    </location>
</feature>
<evidence type="ECO:0000256" key="2">
    <source>
        <dbReference type="ARBA" id="ARBA00022692"/>
    </source>
</evidence>
<dbReference type="PIRSF" id="PIRSF006648">
    <property type="entry name" value="DrrB"/>
    <property type="match status" value="1"/>
</dbReference>
<dbReference type="RefSeq" id="WP_259859083.1">
    <property type="nucleotide sequence ID" value="NZ_BAAAST010000002.1"/>
</dbReference>
<feature type="transmembrane region" description="Helical" evidence="6">
    <location>
        <begin position="59"/>
        <end position="82"/>
    </location>
</feature>
<accession>A0ABY5VW83</accession>
<feature type="transmembrane region" description="Helical" evidence="6">
    <location>
        <begin position="171"/>
        <end position="192"/>
    </location>
</feature>
<dbReference type="InterPro" id="IPR013525">
    <property type="entry name" value="ABC2_TM"/>
</dbReference>
<dbReference type="PROSITE" id="PS51012">
    <property type="entry name" value="ABC_TM2"/>
    <property type="match status" value="1"/>
</dbReference>
<sequence length="286" mass="30495">MTTSSTATSSTTASSAATASAAGTPIRAAVPGRPFGLVRHSLVMARRSLIKTMRTPEQLLDVTLQPIIFIVMFVYLLGGAISGSRHEYLQFLLPALLVQNVLFASAPTGVSLNTDIKTGVFDRFRSLPIGRSAPLIGGVLGDMIRFVVAIVVMLGFGYIIGFRFGTDPLSVIAACLLVMFMAFCFSWMFVLLGMVVREPGAVQGLGFVIMFPLTFGTNVLVPTDTLPGWLQAWVKINPVADAMQAARALMVGTGPTAGPVVKTLVWSLAILAVFAPLAVRAYRRKA</sequence>
<keyword evidence="9" id="KW-1185">Reference proteome</keyword>
<dbReference type="InterPro" id="IPR051784">
    <property type="entry name" value="Nod_factor_ABC_transporter"/>
</dbReference>
<gene>
    <name evidence="8" type="ORF">Dfulv_40385</name>
</gene>
<keyword evidence="6" id="KW-0813">Transport</keyword>
<dbReference type="Pfam" id="PF01061">
    <property type="entry name" value="ABC2_membrane"/>
    <property type="match status" value="1"/>
</dbReference>
<reference evidence="8" key="2">
    <citation type="submission" date="2022-09" db="EMBL/GenBank/DDBJ databases">
        <title>Biosynthetic gene clusters of Dactylosporangioum fulvum.</title>
        <authorList>
            <person name="Caradec T."/>
        </authorList>
    </citation>
    <scope>NUCLEOTIDE SEQUENCE</scope>
    <source>
        <strain evidence="8">NRRL B-16292</strain>
    </source>
</reference>